<feature type="compositionally biased region" description="Basic and acidic residues" evidence="1">
    <location>
        <begin position="161"/>
        <end position="207"/>
    </location>
</feature>
<dbReference type="PANTHER" id="PTHR22055">
    <property type="entry name" value="28 KDA HEAT- AND ACID-STABLE PHOSPHOPROTEIN PDGF-ASSOCIATED PROTEIN"/>
    <property type="match status" value="1"/>
</dbReference>
<accession>A0A9W7LDA1</accession>
<comment type="caution">
    <text evidence="3">The sequence shown here is derived from an EMBL/GenBank/DDBJ whole genome shotgun (WGS) entry which is preliminary data.</text>
</comment>
<evidence type="ECO:0000313" key="3">
    <source>
        <dbReference type="EMBL" id="GMI46314.1"/>
    </source>
</evidence>
<feature type="region of interest" description="Disordered" evidence="1">
    <location>
        <begin position="43"/>
        <end position="235"/>
    </location>
</feature>
<feature type="region of interest" description="Disordered" evidence="1">
    <location>
        <begin position="1"/>
        <end position="29"/>
    </location>
</feature>
<dbReference type="PROSITE" id="PS50800">
    <property type="entry name" value="SAP"/>
    <property type="match status" value="1"/>
</dbReference>
<protein>
    <recommendedName>
        <fullName evidence="2">SAP domain-containing protein</fullName>
    </recommendedName>
</protein>
<dbReference type="InterPro" id="IPR019380">
    <property type="entry name" value="Casein_kinase_sb_PP28"/>
</dbReference>
<proteinExistence type="predicted"/>
<feature type="compositionally biased region" description="Polar residues" evidence="1">
    <location>
        <begin position="113"/>
        <end position="125"/>
    </location>
</feature>
<evidence type="ECO:0000259" key="2">
    <source>
        <dbReference type="PROSITE" id="PS50800"/>
    </source>
</evidence>
<feature type="compositionally biased region" description="Basic and acidic residues" evidence="1">
    <location>
        <begin position="140"/>
        <end position="152"/>
    </location>
</feature>
<keyword evidence="4" id="KW-1185">Reference proteome</keyword>
<dbReference type="OrthoDB" id="21120at2759"/>
<dbReference type="InterPro" id="IPR036361">
    <property type="entry name" value="SAP_dom_sf"/>
</dbReference>
<dbReference type="EMBL" id="BRYA01000292">
    <property type="protein sequence ID" value="GMI46314.1"/>
    <property type="molecule type" value="Genomic_DNA"/>
</dbReference>
<dbReference type="Pfam" id="PF10252">
    <property type="entry name" value="PP28"/>
    <property type="match status" value="1"/>
</dbReference>
<name>A0A9W7LDA1_9STRA</name>
<feature type="compositionally biased region" description="Basic residues" evidence="1">
    <location>
        <begin position="1"/>
        <end position="13"/>
    </location>
</feature>
<dbReference type="InterPro" id="IPR003034">
    <property type="entry name" value="SAP_dom"/>
</dbReference>
<dbReference type="AlphaFoldDB" id="A0A9W7LDA1"/>
<dbReference type="SUPFAM" id="SSF68906">
    <property type="entry name" value="SAP domain"/>
    <property type="match status" value="1"/>
</dbReference>
<dbReference type="InterPro" id="IPR039876">
    <property type="entry name" value="HAP28"/>
</dbReference>
<dbReference type="Gene3D" id="1.10.720.30">
    <property type="entry name" value="SAP domain"/>
    <property type="match status" value="1"/>
</dbReference>
<dbReference type="Proteomes" id="UP001165065">
    <property type="component" value="Unassembled WGS sequence"/>
</dbReference>
<feature type="compositionally biased region" description="Acidic residues" evidence="1">
    <location>
        <begin position="51"/>
        <end position="60"/>
    </location>
</feature>
<sequence>MGRDKGKGKRGGHGGRGGGKKFTAQSAEEIEINNARIDAYEKARNARRADSDDEGGEGEGETTGGGDEQGTEGAKAKAEREAMEAGVRGLSVGGEEYEDSEPEAKRKGASGLIETSNPNAVSTRNIKIKDMNSAAAAPQTRREREAAEKEAAAARYRKRHEQGLTEEYKKDMARLEEVKRRRAEAKEKEEEKKRLEEETQKEIDKQKARVAAANKSSSSSSSTSGPPKLDKITIKKMKPALLKEALKERGLDIQGNAKALTKRLMDFEEKR</sequence>
<organism evidence="3 4">
    <name type="scientific">Triparma columacea</name>
    <dbReference type="NCBI Taxonomy" id="722753"/>
    <lineage>
        <taxon>Eukaryota</taxon>
        <taxon>Sar</taxon>
        <taxon>Stramenopiles</taxon>
        <taxon>Ochrophyta</taxon>
        <taxon>Bolidophyceae</taxon>
        <taxon>Parmales</taxon>
        <taxon>Triparmaceae</taxon>
        <taxon>Triparma</taxon>
    </lineage>
</organism>
<feature type="domain" description="SAP" evidence="2">
    <location>
        <begin position="234"/>
        <end position="268"/>
    </location>
</feature>
<feature type="compositionally biased region" description="Basic and acidic residues" evidence="1">
    <location>
        <begin position="74"/>
        <end position="83"/>
    </location>
</feature>
<evidence type="ECO:0000313" key="4">
    <source>
        <dbReference type="Proteomes" id="UP001165065"/>
    </source>
</evidence>
<gene>
    <name evidence="3" type="ORF">TrCOL_g2786</name>
</gene>
<evidence type="ECO:0000256" key="1">
    <source>
        <dbReference type="SAM" id="MobiDB-lite"/>
    </source>
</evidence>
<reference evidence="4" key="1">
    <citation type="journal article" date="2023" name="Commun. Biol.">
        <title>Genome analysis of Parmales, the sister group of diatoms, reveals the evolutionary specialization of diatoms from phago-mixotrophs to photoautotrophs.</title>
        <authorList>
            <person name="Ban H."/>
            <person name="Sato S."/>
            <person name="Yoshikawa S."/>
            <person name="Yamada K."/>
            <person name="Nakamura Y."/>
            <person name="Ichinomiya M."/>
            <person name="Sato N."/>
            <person name="Blanc-Mathieu R."/>
            <person name="Endo H."/>
            <person name="Kuwata A."/>
            <person name="Ogata H."/>
        </authorList>
    </citation>
    <scope>NUCLEOTIDE SEQUENCE [LARGE SCALE GENOMIC DNA]</scope>
</reference>